<evidence type="ECO:0000256" key="1">
    <source>
        <dbReference type="ARBA" id="ARBA00004496"/>
    </source>
</evidence>
<dbReference type="PANTHER" id="PTHR11461">
    <property type="entry name" value="SERINE PROTEASE INHIBITOR, SERPIN"/>
    <property type="match status" value="1"/>
</dbReference>
<organism evidence="7 8">
    <name type="scientific">Ophiophagus hannah</name>
    <name type="common">King cobra</name>
    <name type="synonym">Naja hannah</name>
    <dbReference type="NCBI Taxonomy" id="8665"/>
    <lineage>
        <taxon>Eukaryota</taxon>
        <taxon>Metazoa</taxon>
        <taxon>Chordata</taxon>
        <taxon>Craniata</taxon>
        <taxon>Vertebrata</taxon>
        <taxon>Euteleostomi</taxon>
        <taxon>Lepidosauria</taxon>
        <taxon>Squamata</taxon>
        <taxon>Bifurcata</taxon>
        <taxon>Unidentata</taxon>
        <taxon>Episquamata</taxon>
        <taxon>Toxicofera</taxon>
        <taxon>Serpentes</taxon>
        <taxon>Colubroidea</taxon>
        <taxon>Elapidae</taxon>
        <taxon>Elapinae</taxon>
        <taxon>Ophiophagus</taxon>
    </lineage>
</organism>
<accession>V8NSU5</accession>
<dbReference type="GO" id="GO:0004867">
    <property type="term" value="F:serine-type endopeptidase inhibitor activity"/>
    <property type="evidence" value="ECO:0007669"/>
    <property type="project" value="InterPro"/>
</dbReference>
<proteinExistence type="inferred from homology"/>
<dbReference type="InterPro" id="IPR023796">
    <property type="entry name" value="Serpin_dom"/>
</dbReference>
<dbReference type="SMART" id="SM00093">
    <property type="entry name" value="SERPIN"/>
    <property type="match status" value="1"/>
</dbReference>
<dbReference type="OrthoDB" id="671595at2759"/>
<evidence type="ECO:0000256" key="4">
    <source>
        <dbReference type="ARBA" id="ARBA00022690"/>
    </source>
</evidence>
<dbReference type="Gene3D" id="2.30.39.10">
    <property type="entry name" value="Alpha-1-antitrypsin, domain 1"/>
    <property type="match status" value="1"/>
</dbReference>
<dbReference type="PANTHER" id="PTHR11461:SF180">
    <property type="entry name" value="LEUKOCYTE ELASTASE INHIBITOR"/>
    <property type="match status" value="1"/>
</dbReference>
<comment type="subcellular location">
    <subcellularLocation>
        <location evidence="1">Cytoplasm</location>
    </subcellularLocation>
</comment>
<dbReference type="EMBL" id="AZIM01002023">
    <property type="protein sequence ID" value="ETE65001.1"/>
    <property type="molecule type" value="Genomic_DNA"/>
</dbReference>
<feature type="domain" description="Serpin" evidence="6">
    <location>
        <begin position="1"/>
        <end position="230"/>
    </location>
</feature>
<reference evidence="7 8" key="1">
    <citation type="journal article" date="2013" name="Proc. Natl. Acad. Sci. U.S.A.">
        <title>The king cobra genome reveals dynamic gene evolution and adaptation in the snake venom system.</title>
        <authorList>
            <person name="Vonk F.J."/>
            <person name="Casewell N.R."/>
            <person name="Henkel C.V."/>
            <person name="Heimberg A.M."/>
            <person name="Jansen H.J."/>
            <person name="McCleary R.J."/>
            <person name="Kerkkamp H.M."/>
            <person name="Vos R.A."/>
            <person name="Guerreiro I."/>
            <person name="Calvete J.J."/>
            <person name="Wuster W."/>
            <person name="Woods A.E."/>
            <person name="Logan J.M."/>
            <person name="Harrison R.A."/>
            <person name="Castoe T.A."/>
            <person name="de Koning A.P."/>
            <person name="Pollock D.D."/>
            <person name="Yandell M."/>
            <person name="Calderon D."/>
            <person name="Renjifo C."/>
            <person name="Currier R.B."/>
            <person name="Salgado D."/>
            <person name="Pla D."/>
            <person name="Sanz L."/>
            <person name="Hyder A.S."/>
            <person name="Ribeiro J.M."/>
            <person name="Arntzen J.W."/>
            <person name="van den Thillart G.E."/>
            <person name="Boetzer M."/>
            <person name="Pirovano W."/>
            <person name="Dirks R.P."/>
            <person name="Spaink H.P."/>
            <person name="Duboule D."/>
            <person name="McGlinn E."/>
            <person name="Kini R.M."/>
            <person name="Richardson M.K."/>
        </authorList>
    </citation>
    <scope>NUCLEOTIDE SEQUENCE</scope>
    <source>
        <tissue evidence="7">Blood</tissue>
    </source>
</reference>
<dbReference type="InterPro" id="IPR036186">
    <property type="entry name" value="Serpin_sf"/>
</dbReference>
<dbReference type="PROSITE" id="PS00284">
    <property type="entry name" value="SERPIN"/>
    <property type="match status" value="1"/>
</dbReference>
<dbReference type="InterPro" id="IPR042185">
    <property type="entry name" value="Serpin_sf_2"/>
</dbReference>
<evidence type="ECO:0000313" key="8">
    <source>
        <dbReference type="Proteomes" id="UP000018936"/>
    </source>
</evidence>
<dbReference type="InterPro" id="IPR042178">
    <property type="entry name" value="Serpin_sf_1"/>
</dbReference>
<evidence type="ECO:0000256" key="2">
    <source>
        <dbReference type="ARBA" id="ARBA00006426"/>
    </source>
</evidence>
<evidence type="ECO:0000313" key="7">
    <source>
        <dbReference type="EMBL" id="ETE65001.1"/>
    </source>
</evidence>
<feature type="non-terminal residue" evidence="7">
    <location>
        <position position="233"/>
    </location>
</feature>
<evidence type="ECO:0000256" key="5">
    <source>
        <dbReference type="ARBA" id="ARBA00022900"/>
    </source>
</evidence>
<keyword evidence="4" id="KW-0646">Protease inhibitor</keyword>
<evidence type="ECO:0000256" key="3">
    <source>
        <dbReference type="ARBA" id="ARBA00022490"/>
    </source>
</evidence>
<protein>
    <submittedName>
        <fullName evidence="7">Serpin B3</fullName>
    </submittedName>
</protein>
<dbReference type="SUPFAM" id="SSF56574">
    <property type="entry name" value="Serpins"/>
    <property type="match status" value="1"/>
</dbReference>
<comment type="similarity">
    <text evidence="2">Belongs to the serpin family. Ov-serpin subfamily.</text>
</comment>
<keyword evidence="8" id="KW-1185">Reference proteome</keyword>
<keyword evidence="3" id="KW-0963">Cytoplasm</keyword>
<dbReference type="Gene3D" id="3.30.497.10">
    <property type="entry name" value="Antithrombin, subunit I, domain 2"/>
    <property type="match status" value="1"/>
</dbReference>
<gene>
    <name evidence="7" type="primary">SERPINB3</name>
    <name evidence="7" type="ORF">L345_09225</name>
</gene>
<dbReference type="GO" id="GO:0005615">
    <property type="term" value="C:extracellular space"/>
    <property type="evidence" value="ECO:0007669"/>
    <property type="project" value="InterPro"/>
</dbReference>
<dbReference type="AlphaFoldDB" id="V8NSU5"/>
<dbReference type="Pfam" id="PF00079">
    <property type="entry name" value="Serpin"/>
    <property type="match status" value="2"/>
</dbReference>
<dbReference type="Proteomes" id="UP000018936">
    <property type="component" value="Unassembled WGS sequence"/>
</dbReference>
<name>V8NSU5_OPHHA</name>
<dbReference type="InterPro" id="IPR000215">
    <property type="entry name" value="Serpin_fam"/>
</dbReference>
<comment type="caution">
    <text evidence="7">The sequence shown here is derived from an EMBL/GenBank/DDBJ whole genome shotgun (WGS) entry which is preliminary data.</text>
</comment>
<sequence>MLKIASRLYGSNASHFLEQYVHCMKELYNSDFESVDFMNATEEVRQKINSWVERQTNGDITNFFPANSIDQSTAMVLLNTVFFRGKWKLPFNPNDTQRGIITNLTYEKLQEWTNPENMKSVITKLSMPKFTVGNHYPLRPLFSDMGVKNLFIPGKANLSGMTGNNELVVSQINQGIVFTVSEEGADAAGASRTEVVSGSHPEIKINKSFFFLVKHKQTGMILFMGRICAPKWK</sequence>
<dbReference type="InterPro" id="IPR023795">
    <property type="entry name" value="Serpin_CS"/>
</dbReference>
<keyword evidence="5" id="KW-0722">Serine protease inhibitor</keyword>
<evidence type="ECO:0000259" key="6">
    <source>
        <dbReference type="SMART" id="SM00093"/>
    </source>
</evidence>